<evidence type="ECO:0000313" key="1">
    <source>
        <dbReference type="EMBL" id="NYH21746.1"/>
    </source>
</evidence>
<gene>
    <name evidence="1" type="ORF">GGD40_001225</name>
</gene>
<comment type="caution">
    <text evidence="1">The sequence shown here is derived from an EMBL/GenBank/DDBJ whole genome shotgun (WGS) entry which is preliminary data.</text>
</comment>
<reference evidence="1 2" key="1">
    <citation type="submission" date="2020-07" db="EMBL/GenBank/DDBJ databases">
        <title>Exploring microbial biodiversity for novel pathways involved in the catabolism of aromatic compounds derived from lignin.</title>
        <authorList>
            <person name="Elkins J."/>
        </authorList>
    </citation>
    <scope>NUCLEOTIDE SEQUENCE [LARGE SCALE GENOMIC DNA]</scope>
    <source>
        <strain evidence="1 2">H2C3C</strain>
    </source>
</reference>
<dbReference type="AlphaFoldDB" id="A0A7Y9WIZ6"/>
<proteinExistence type="predicted"/>
<evidence type="ECO:0000313" key="2">
    <source>
        <dbReference type="Proteomes" id="UP000540929"/>
    </source>
</evidence>
<sequence length="194" mass="19724">MGHGDKHARNKISSDKSQAFHEVAVIPLTVNNEPTGDLNMKTKQLILTAALIAAALTAACGDKQDAASDNAASAPATQAAAATNAPEAQAASAVLNAPAQAEQANAQQAAAAQSATPDADGLVRVHFDEVFAVTSDGSFSPKVPVDINGVQMTPGVTFGGGVQFGGFALSQAAGHDLAVRRLPNGFVQLVKYYS</sequence>
<organism evidence="1 2">
    <name type="scientific">Paraburkholderia bryophila</name>
    <dbReference type="NCBI Taxonomy" id="420952"/>
    <lineage>
        <taxon>Bacteria</taxon>
        <taxon>Pseudomonadati</taxon>
        <taxon>Pseudomonadota</taxon>
        <taxon>Betaproteobacteria</taxon>
        <taxon>Burkholderiales</taxon>
        <taxon>Burkholderiaceae</taxon>
        <taxon>Paraburkholderia</taxon>
    </lineage>
</organism>
<dbReference type="EMBL" id="JACCAS010000001">
    <property type="protein sequence ID" value="NYH21746.1"/>
    <property type="molecule type" value="Genomic_DNA"/>
</dbReference>
<dbReference type="Proteomes" id="UP000540929">
    <property type="component" value="Unassembled WGS sequence"/>
</dbReference>
<protein>
    <submittedName>
        <fullName evidence="1">Putative membrane protein</fullName>
    </submittedName>
</protein>
<keyword evidence="2" id="KW-1185">Reference proteome</keyword>
<name>A0A7Y9WIZ6_9BURK</name>
<accession>A0A7Y9WIZ6</accession>
<dbReference type="RefSeq" id="WP_257030360.1">
    <property type="nucleotide sequence ID" value="NZ_JACCAS010000001.1"/>
</dbReference>